<organism evidence="2 3">
    <name type="scientific">Mycobacterium tuberculosis</name>
    <dbReference type="NCBI Taxonomy" id="1773"/>
    <lineage>
        <taxon>Bacteria</taxon>
        <taxon>Bacillati</taxon>
        <taxon>Actinomycetota</taxon>
        <taxon>Actinomycetes</taxon>
        <taxon>Mycobacteriales</taxon>
        <taxon>Mycobacteriaceae</taxon>
        <taxon>Mycobacterium</taxon>
        <taxon>Mycobacterium tuberculosis complex</taxon>
    </lineage>
</organism>
<dbReference type="EMBL" id="CSBK01002960">
    <property type="protein sequence ID" value="CPA42543.1"/>
    <property type="molecule type" value="Genomic_DNA"/>
</dbReference>
<feature type="region of interest" description="Disordered" evidence="1">
    <location>
        <begin position="1"/>
        <end position="42"/>
    </location>
</feature>
<reference evidence="3" key="1">
    <citation type="submission" date="2015-03" db="EMBL/GenBank/DDBJ databases">
        <authorList>
            <consortium name="Pathogen Informatics"/>
        </authorList>
    </citation>
    <scope>NUCLEOTIDE SEQUENCE [LARGE SCALE GENOMIC DNA]</scope>
    <source>
        <strain evidence="3">N09902308</strain>
    </source>
</reference>
<evidence type="ECO:0000313" key="2">
    <source>
        <dbReference type="EMBL" id="CPA42543.1"/>
    </source>
</evidence>
<evidence type="ECO:0000256" key="1">
    <source>
        <dbReference type="SAM" id="MobiDB-lite"/>
    </source>
</evidence>
<proteinExistence type="predicted"/>
<dbReference type="Proteomes" id="UP000039021">
    <property type="component" value="Unassembled WGS sequence"/>
</dbReference>
<accession>A0A916LFT9</accession>
<feature type="compositionally biased region" description="Polar residues" evidence="1">
    <location>
        <begin position="32"/>
        <end position="42"/>
    </location>
</feature>
<sequence>MWGPAACLPSQIPSAASSSRAASTVGTPRWTPMSSANASSTR</sequence>
<dbReference type="AlphaFoldDB" id="A0A916LFT9"/>
<gene>
    <name evidence="2" type="ORF">ERS007739_04595</name>
</gene>
<evidence type="ECO:0000313" key="3">
    <source>
        <dbReference type="Proteomes" id="UP000039021"/>
    </source>
</evidence>
<protein>
    <submittedName>
        <fullName evidence="2">Uncharacterized protein</fullName>
    </submittedName>
</protein>
<feature type="compositionally biased region" description="Low complexity" evidence="1">
    <location>
        <begin position="14"/>
        <end position="23"/>
    </location>
</feature>
<name>A0A916LFT9_MYCTX</name>
<comment type="caution">
    <text evidence="2">The sequence shown here is derived from an EMBL/GenBank/DDBJ whole genome shotgun (WGS) entry which is preliminary data.</text>
</comment>